<reference evidence="1" key="1">
    <citation type="submission" date="2023-07" db="EMBL/GenBank/DDBJ databases">
        <title>draft genome sequence of fig (Ficus carica).</title>
        <authorList>
            <person name="Takahashi T."/>
            <person name="Nishimura K."/>
        </authorList>
    </citation>
    <scope>NUCLEOTIDE SEQUENCE</scope>
</reference>
<proteinExistence type="predicted"/>
<keyword evidence="2" id="KW-1185">Reference proteome</keyword>
<gene>
    <name evidence="1" type="ORF">TIFTF001_023694</name>
</gene>
<dbReference type="EMBL" id="BTGU01000052">
    <property type="protein sequence ID" value="GMN54560.1"/>
    <property type="molecule type" value="Genomic_DNA"/>
</dbReference>
<organism evidence="1 2">
    <name type="scientific">Ficus carica</name>
    <name type="common">Common fig</name>
    <dbReference type="NCBI Taxonomy" id="3494"/>
    <lineage>
        <taxon>Eukaryota</taxon>
        <taxon>Viridiplantae</taxon>
        <taxon>Streptophyta</taxon>
        <taxon>Embryophyta</taxon>
        <taxon>Tracheophyta</taxon>
        <taxon>Spermatophyta</taxon>
        <taxon>Magnoliopsida</taxon>
        <taxon>eudicotyledons</taxon>
        <taxon>Gunneridae</taxon>
        <taxon>Pentapetalae</taxon>
        <taxon>rosids</taxon>
        <taxon>fabids</taxon>
        <taxon>Rosales</taxon>
        <taxon>Moraceae</taxon>
        <taxon>Ficeae</taxon>
        <taxon>Ficus</taxon>
    </lineage>
</organism>
<comment type="caution">
    <text evidence="1">The sequence shown here is derived from an EMBL/GenBank/DDBJ whole genome shotgun (WGS) entry which is preliminary data.</text>
</comment>
<dbReference type="Proteomes" id="UP001187192">
    <property type="component" value="Unassembled WGS sequence"/>
</dbReference>
<protein>
    <submittedName>
        <fullName evidence="1">Uncharacterized protein</fullName>
    </submittedName>
</protein>
<sequence>MDVRVIDDGCDQYVALVLLWRRRLLLLPRLLWRRRVVGRALRVAEVG</sequence>
<name>A0AA88ALF1_FICCA</name>
<dbReference type="AlphaFoldDB" id="A0AA88ALF1"/>
<evidence type="ECO:0000313" key="1">
    <source>
        <dbReference type="EMBL" id="GMN54560.1"/>
    </source>
</evidence>
<accession>A0AA88ALF1</accession>
<evidence type="ECO:0000313" key="2">
    <source>
        <dbReference type="Proteomes" id="UP001187192"/>
    </source>
</evidence>